<dbReference type="Gene3D" id="3.30.559.10">
    <property type="entry name" value="Chloramphenicol acetyltransferase-like domain"/>
    <property type="match status" value="1"/>
</dbReference>
<dbReference type="PANTHER" id="PTHR28037:SF1">
    <property type="entry name" value="ALCOHOL O-ACETYLTRANSFERASE 1-RELATED"/>
    <property type="match status" value="1"/>
</dbReference>
<dbReference type="Proteomes" id="UP000254794">
    <property type="component" value="Unassembled WGS sequence"/>
</dbReference>
<dbReference type="InterPro" id="IPR001242">
    <property type="entry name" value="Condensation_dom"/>
</dbReference>
<dbReference type="InterPro" id="IPR052058">
    <property type="entry name" value="Alcohol_O-acetyltransferase"/>
</dbReference>
<accession>A0A378JR56</accession>
<gene>
    <name evidence="2" type="ORF">NCTC13316_02493</name>
</gene>
<dbReference type="SUPFAM" id="SSF52777">
    <property type="entry name" value="CoA-dependent acyltransferases"/>
    <property type="match status" value="2"/>
</dbReference>
<dbReference type="Gene3D" id="3.30.559.30">
    <property type="entry name" value="Nonribosomal peptide synthetase, condensation domain"/>
    <property type="match status" value="1"/>
</dbReference>
<dbReference type="OrthoDB" id="5653149at2"/>
<sequence length="433" mass="50587">MDKFNRKTSRKLGFNEAITKCIGELGEGHLNIMGFACLHGFFDKSIFSEALQFVVKKQPLLRARLVEREGENDEFEILEELPVLPVEYIPLNEPINIKDFIEKQQQRFIRSEQTPLWRCVVLYSEEKTFIFSIIHYLITDGKSSFFVLYDTLAFYEKLYRKENIDIKAYDLLPNFEQIINVSQLAEMPDFFASNLIVPNHTFAAKTENRLSKHIFEEISEDIVTKIQVQCNKNNITINALMYAALFLSLDYSNYEQEEIIFGTPIDIRNECIPKVPYDYLGCYRAFVQTKINIKQNDIWKIAKQYNSDLWESIEQLKINFEKEYNKKSIYEEWNMYKELIEKQAKSALYLQLTFSGNLSINNPNQPLKLVSMHGATIQKLGVTLINVHMSILNGKIYFTISFSEPLIMEEQILQIITRFKALLVRIADDSSNL</sequence>
<keyword evidence="3" id="KW-1185">Reference proteome</keyword>
<reference evidence="2 3" key="1">
    <citation type="submission" date="2018-06" db="EMBL/GenBank/DDBJ databases">
        <authorList>
            <consortium name="Pathogen Informatics"/>
            <person name="Doyle S."/>
        </authorList>
    </citation>
    <scope>NUCLEOTIDE SEQUENCE [LARGE SCALE GENOMIC DNA]</scope>
    <source>
        <strain evidence="2 3">NCTC13316</strain>
    </source>
</reference>
<evidence type="ECO:0000313" key="3">
    <source>
        <dbReference type="Proteomes" id="UP000254794"/>
    </source>
</evidence>
<evidence type="ECO:0000313" key="2">
    <source>
        <dbReference type="EMBL" id="STX52380.1"/>
    </source>
</evidence>
<dbReference type="GO" id="GO:0003824">
    <property type="term" value="F:catalytic activity"/>
    <property type="evidence" value="ECO:0007669"/>
    <property type="project" value="InterPro"/>
</dbReference>
<name>A0A378JR56_9GAMM</name>
<dbReference type="EMBL" id="UGOD01000001">
    <property type="protein sequence ID" value="STX52380.1"/>
    <property type="molecule type" value="Genomic_DNA"/>
</dbReference>
<dbReference type="RefSeq" id="WP_115331944.1">
    <property type="nucleotide sequence ID" value="NZ_CAAAHP010000006.1"/>
</dbReference>
<dbReference type="Pfam" id="PF00668">
    <property type="entry name" value="Condensation"/>
    <property type="match status" value="1"/>
</dbReference>
<dbReference type="PANTHER" id="PTHR28037">
    <property type="entry name" value="ALCOHOL O-ACETYLTRANSFERASE 1-RELATED"/>
    <property type="match status" value="1"/>
</dbReference>
<organism evidence="2 3">
    <name type="scientific">Legionella busanensis</name>
    <dbReference type="NCBI Taxonomy" id="190655"/>
    <lineage>
        <taxon>Bacteria</taxon>
        <taxon>Pseudomonadati</taxon>
        <taxon>Pseudomonadota</taxon>
        <taxon>Gammaproteobacteria</taxon>
        <taxon>Legionellales</taxon>
        <taxon>Legionellaceae</taxon>
        <taxon>Legionella</taxon>
    </lineage>
</organism>
<dbReference type="AlphaFoldDB" id="A0A378JR56"/>
<dbReference type="InterPro" id="IPR023213">
    <property type="entry name" value="CAT-like_dom_sf"/>
</dbReference>
<proteinExistence type="predicted"/>
<feature type="domain" description="Condensation" evidence="1">
    <location>
        <begin position="36"/>
        <end position="430"/>
    </location>
</feature>
<protein>
    <submittedName>
        <fullName evidence="2">Peptide synthase</fullName>
    </submittedName>
</protein>
<evidence type="ECO:0000259" key="1">
    <source>
        <dbReference type="Pfam" id="PF00668"/>
    </source>
</evidence>